<reference evidence="2 3" key="1">
    <citation type="submission" date="2014-01" db="EMBL/GenBank/DDBJ databases">
        <title>Genome sequence determination for a cystic fibrosis isolate, Inquilinus limosus.</title>
        <authorList>
            <person name="Pino M."/>
            <person name="Di Conza J."/>
            <person name="Gutkind G."/>
        </authorList>
    </citation>
    <scope>NUCLEOTIDE SEQUENCE [LARGE SCALE GENOMIC DNA]</scope>
    <source>
        <strain evidence="2 3">MP06</strain>
    </source>
</reference>
<dbReference type="Pfam" id="PF11512">
    <property type="entry name" value="Atu4866"/>
    <property type="match status" value="1"/>
</dbReference>
<dbReference type="AlphaFoldDB" id="A0A0A0DG34"/>
<gene>
    <name evidence="2" type="ORF">P409_01720</name>
</gene>
<dbReference type="OrthoDB" id="9810893at2"/>
<evidence type="ECO:0008006" key="4">
    <source>
        <dbReference type="Google" id="ProtNLM"/>
    </source>
</evidence>
<feature type="signal peptide" evidence="1">
    <location>
        <begin position="1"/>
        <end position="22"/>
    </location>
</feature>
<name>A0A0A0DG34_9PROT</name>
<feature type="chain" id="PRO_5001968380" description="Lipocalin-like domain-containing protein" evidence="1">
    <location>
        <begin position="23"/>
        <end position="123"/>
    </location>
</feature>
<comment type="caution">
    <text evidence="2">The sequence shown here is derived from an EMBL/GenBank/DDBJ whole genome shotgun (WGS) entry which is preliminary data.</text>
</comment>
<proteinExistence type="predicted"/>
<evidence type="ECO:0000313" key="3">
    <source>
        <dbReference type="Proteomes" id="UP000029995"/>
    </source>
</evidence>
<dbReference type="EMBL" id="JANX01000006">
    <property type="protein sequence ID" value="KGM35917.1"/>
    <property type="molecule type" value="Genomic_DNA"/>
</dbReference>
<organism evidence="2 3">
    <name type="scientific">Inquilinus limosus MP06</name>
    <dbReference type="NCBI Taxonomy" id="1398085"/>
    <lineage>
        <taxon>Bacteria</taxon>
        <taxon>Pseudomonadati</taxon>
        <taxon>Pseudomonadota</taxon>
        <taxon>Alphaproteobacteria</taxon>
        <taxon>Rhodospirillales</taxon>
        <taxon>Rhodospirillaceae</taxon>
        <taxon>Inquilinus</taxon>
    </lineage>
</organism>
<evidence type="ECO:0000256" key="1">
    <source>
        <dbReference type="SAM" id="SignalP"/>
    </source>
</evidence>
<sequence length="123" mass="13172">MTAPSRIALAALAALCAPDADAQTSPTPAQAIDMTRTDSSLSEADLVGLWITENGHIRLELLAGGRYDEARGARRSAYTGRWEIRGPGRIFFADDSGFTATGTVADGTLEVGGDRFRRDGRWD</sequence>
<keyword evidence="1" id="KW-0732">Signal</keyword>
<dbReference type="InterPro" id="IPR020955">
    <property type="entry name" value="Uncharacterised_Atu4866"/>
</dbReference>
<protein>
    <recommendedName>
        <fullName evidence="4">Lipocalin-like domain-containing protein</fullName>
    </recommendedName>
</protein>
<dbReference type="Proteomes" id="UP000029995">
    <property type="component" value="Unassembled WGS sequence"/>
</dbReference>
<dbReference type="InterPro" id="IPR038646">
    <property type="entry name" value="Atu4866-like_sf"/>
</dbReference>
<dbReference type="RefSeq" id="WP_034831159.1">
    <property type="nucleotide sequence ID" value="NZ_JANX01000006.1"/>
</dbReference>
<dbReference type="Gene3D" id="2.40.128.290">
    <property type="entry name" value="Uncharacterised protein Atu4866, PF11512"/>
    <property type="match status" value="1"/>
</dbReference>
<evidence type="ECO:0000313" key="2">
    <source>
        <dbReference type="EMBL" id="KGM35917.1"/>
    </source>
</evidence>
<accession>A0A0A0DG34</accession>